<dbReference type="InterPro" id="IPR000719">
    <property type="entry name" value="Prot_kinase_dom"/>
</dbReference>
<organism evidence="13">
    <name type="scientific">Cuerna arida</name>
    <dbReference type="NCBI Taxonomy" id="1464854"/>
    <lineage>
        <taxon>Eukaryota</taxon>
        <taxon>Metazoa</taxon>
        <taxon>Ecdysozoa</taxon>
        <taxon>Arthropoda</taxon>
        <taxon>Hexapoda</taxon>
        <taxon>Insecta</taxon>
        <taxon>Pterygota</taxon>
        <taxon>Neoptera</taxon>
        <taxon>Paraneoptera</taxon>
        <taxon>Hemiptera</taxon>
        <taxon>Auchenorrhyncha</taxon>
        <taxon>Membracoidea</taxon>
        <taxon>Cicadellidae</taxon>
        <taxon>Cicadellinae</taxon>
        <taxon>Proconiini</taxon>
        <taxon>Cuerna</taxon>
    </lineage>
</organism>
<dbReference type="Gene3D" id="3.30.200.20">
    <property type="entry name" value="Phosphorylase Kinase, domain 1"/>
    <property type="match status" value="1"/>
</dbReference>
<keyword evidence="7 10" id="KW-0067">ATP-binding</keyword>
<dbReference type="PANTHER" id="PTHR24056:SF400">
    <property type="entry name" value="KINASE, PUTATIVE-RELATED"/>
    <property type="match status" value="1"/>
</dbReference>
<dbReference type="EC" id="2.7.11.22" evidence="2"/>
<dbReference type="Gene3D" id="1.10.510.10">
    <property type="entry name" value="Transferase(Phosphotransferase) domain 1"/>
    <property type="match status" value="1"/>
</dbReference>
<name>A0A1B6F466_9HEMI</name>
<dbReference type="PROSITE" id="PS00107">
    <property type="entry name" value="PROTEIN_KINASE_ATP"/>
    <property type="match status" value="1"/>
</dbReference>
<evidence type="ECO:0000256" key="7">
    <source>
        <dbReference type="ARBA" id="ARBA00022840"/>
    </source>
</evidence>
<evidence type="ECO:0000256" key="10">
    <source>
        <dbReference type="PROSITE-ProRule" id="PRU10141"/>
    </source>
</evidence>
<feature type="region of interest" description="Disordered" evidence="11">
    <location>
        <begin position="382"/>
        <end position="401"/>
    </location>
</feature>
<keyword evidence="6" id="KW-0418">Kinase</keyword>
<feature type="binding site" evidence="10">
    <location>
        <position position="34"/>
    </location>
    <ligand>
        <name>ATP</name>
        <dbReference type="ChEBI" id="CHEBI:30616"/>
    </ligand>
</feature>
<accession>A0A1B6F466</accession>
<evidence type="ECO:0000256" key="3">
    <source>
        <dbReference type="ARBA" id="ARBA00022527"/>
    </source>
</evidence>
<dbReference type="GO" id="GO:0005524">
    <property type="term" value="F:ATP binding"/>
    <property type="evidence" value="ECO:0007669"/>
    <property type="project" value="UniProtKB-UniRule"/>
</dbReference>
<keyword evidence="3" id="KW-0723">Serine/threonine-protein kinase</keyword>
<keyword evidence="4" id="KW-0808">Transferase</keyword>
<dbReference type="PANTHER" id="PTHR24056">
    <property type="entry name" value="CELL DIVISION PROTEIN KINASE"/>
    <property type="match status" value="1"/>
</dbReference>
<keyword evidence="5 10" id="KW-0547">Nucleotide-binding</keyword>
<comment type="similarity">
    <text evidence="1">Belongs to the protein kinase superfamily. CMGC Ser/Thr protein kinase family. CDC2/CDKX subfamily.</text>
</comment>
<dbReference type="InterPro" id="IPR008271">
    <property type="entry name" value="Ser/Thr_kinase_AS"/>
</dbReference>
<comment type="catalytic activity">
    <reaction evidence="9">
        <text>L-seryl-[protein] + ATP = O-phospho-L-seryl-[protein] + ADP + H(+)</text>
        <dbReference type="Rhea" id="RHEA:17989"/>
        <dbReference type="Rhea" id="RHEA-COMP:9863"/>
        <dbReference type="Rhea" id="RHEA-COMP:11604"/>
        <dbReference type="ChEBI" id="CHEBI:15378"/>
        <dbReference type="ChEBI" id="CHEBI:29999"/>
        <dbReference type="ChEBI" id="CHEBI:30616"/>
        <dbReference type="ChEBI" id="CHEBI:83421"/>
        <dbReference type="ChEBI" id="CHEBI:456216"/>
        <dbReference type="EC" id="2.7.11.22"/>
    </reaction>
</comment>
<feature type="region of interest" description="Disordered" evidence="11">
    <location>
        <begin position="336"/>
        <end position="366"/>
    </location>
</feature>
<dbReference type="GO" id="GO:0004693">
    <property type="term" value="F:cyclin-dependent protein serine/threonine kinase activity"/>
    <property type="evidence" value="ECO:0007669"/>
    <property type="project" value="UniProtKB-EC"/>
</dbReference>
<evidence type="ECO:0000256" key="6">
    <source>
        <dbReference type="ARBA" id="ARBA00022777"/>
    </source>
</evidence>
<dbReference type="PROSITE" id="PS50011">
    <property type="entry name" value="PROTEIN_KINASE_DOM"/>
    <property type="match status" value="1"/>
</dbReference>
<evidence type="ECO:0000256" key="4">
    <source>
        <dbReference type="ARBA" id="ARBA00022679"/>
    </source>
</evidence>
<evidence type="ECO:0000256" key="9">
    <source>
        <dbReference type="ARBA" id="ARBA00048367"/>
    </source>
</evidence>
<gene>
    <name evidence="13" type="ORF">g.11771</name>
</gene>
<evidence type="ECO:0000256" key="11">
    <source>
        <dbReference type="SAM" id="MobiDB-lite"/>
    </source>
</evidence>
<feature type="domain" description="Protein kinase" evidence="12">
    <location>
        <begin position="4"/>
        <end position="294"/>
    </location>
</feature>
<dbReference type="InterPro" id="IPR011009">
    <property type="entry name" value="Kinase-like_dom_sf"/>
</dbReference>
<reference evidence="13" key="1">
    <citation type="submission" date="2015-11" db="EMBL/GenBank/DDBJ databases">
        <title>De novo transcriptome assembly of four potential Pierce s Disease insect vectors from Arizona vineyards.</title>
        <authorList>
            <person name="Tassone E.E."/>
        </authorList>
    </citation>
    <scope>NUCLEOTIDE SEQUENCE</scope>
</reference>
<dbReference type="EMBL" id="GECZ01024717">
    <property type="protein sequence ID" value="JAS45052.1"/>
    <property type="molecule type" value="Transcribed_RNA"/>
</dbReference>
<dbReference type="GO" id="GO:0005634">
    <property type="term" value="C:nucleus"/>
    <property type="evidence" value="ECO:0007669"/>
    <property type="project" value="TreeGrafter"/>
</dbReference>
<dbReference type="AlphaFoldDB" id="A0A1B6F466"/>
<dbReference type="FunFam" id="3.30.200.20:FF:000049">
    <property type="entry name" value="cyclin-dependent kinase-like 1 isoform X1"/>
    <property type="match status" value="1"/>
</dbReference>
<evidence type="ECO:0000256" key="2">
    <source>
        <dbReference type="ARBA" id="ARBA00012425"/>
    </source>
</evidence>
<evidence type="ECO:0000256" key="8">
    <source>
        <dbReference type="ARBA" id="ARBA00047811"/>
    </source>
</evidence>
<dbReference type="FunFam" id="1.10.510.10:FF:000624">
    <property type="entry name" value="Mitogen-activated protein kinase"/>
    <property type="match status" value="1"/>
</dbReference>
<evidence type="ECO:0000256" key="5">
    <source>
        <dbReference type="ARBA" id="ARBA00022741"/>
    </source>
</evidence>
<comment type="catalytic activity">
    <reaction evidence="8">
        <text>L-threonyl-[protein] + ATP = O-phospho-L-threonyl-[protein] + ADP + H(+)</text>
        <dbReference type="Rhea" id="RHEA:46608"/>
        <dbReference type="Rhea" id="RHEA-COMP:11060"/>
        <dbReference type="Rhea" id="RHEA-COMP:11605"/>
        <dbReference type="ChEBI" id="CHEBI:15378"/>
        <dbReference type="ChEBI" id="CHEBI:30013"/>
        <dbReference type="ChEBI" id="CHEBI:30616"/>
        <dbReference type="ChEBI" id="CHEBI:61977"/>
        <dbReference type="ChEBI" id="CHEBI:456216"/>
        <dbReference type="EC" id="2.7.11.22"/>
    </reaction>
</comment>
<evidence type="ECO:0000256" key="1">
    <source>
        <dbReference type="ARBA" id="ARBA00006485"/>
    </source>
</evidence>
<dbReference type="InterPro" id="IPR017441">
    <property type="entry name" value="Protein_kinase_ATP_BS"/>
</dbReference>
<protein>
    <recommendedName>
        <fullName evidence="2">cyclin-dependent kinase</fullName>
        <ecNumber evidence="2">2.7.11.22</ecNumber>
    </recommendedName>
</protein>
<evidence type="ECO:0000259" key="12">
    <source>
        <dbReference type="PROSITE" id="PS50011"/>
    </source>
</evidence>
<dbReference type="Pfam" id="PF00069">
    <property type="entry name" value="Pkinase"/>
    <property type="match status" value="1"/>
</dbReference>
<dbReference type="SMART" id="SM00220">
    <property type="entry name" value="S_TKc"/>
    <property type="match status" value="1"/>
</dbReference>
<evidence type="ECO:0000313" key="13">
    <source>
        <dbReference type="EMBL" id="JAS45052.1"/>
    </source>
</evidence>
<sequence>MEKYESIGVVGEGSYGIVMRCRHKETGQVVAIKKFIETEDDHNVRKMALREIRMLKKLHHDNLVNMIEVFRRKRRFYLVFEYMDHTVLDELEENPKGLGEKVTRQHMFQVIRGIDFCHKNNIVHRDVKPENILVSNQGVIKLCDFGFARTLTTGCETYTDYVATRWYRAPELLVGDTKYGRAVDIWAIGCLFAEIMSGDPLFPGESDIDQLYQIIKLLGKLCLRHQQLIAKNPLLKEMRKSTLEQADEIANPLRCLYKLFPSWSNLTLDIVSLCLRLDPCQRPTSMQLLQHSYFTHDSFAESFVPELRKKIEQEFQGNPLLSKFYLQFMDPCAEKKGSAELGPPKRGQVETPRWKPNYPSDKPFITGEKPQAFRDLDIPTSRRLTLDSGSPMDVGDDDVGENNNSIKFSTLNKYSPLKPMTDHQPTSLTMTPSPFQSGVNEHLLPTPTSLHTGLLHPSVNNISFTNALRSDNGKRPMGPPKVGVGIVPRTQLVRKLEQRLTMDMEPRPAWRNKGPNDDFSLPNLPGASLSPHKNGKKKLNPVSTHGNVDTFISPMQKSRSPSISPQSRIIQNLPFV</sequence>
<proteinExistence type="inferred from homology"/>
<feature type="compositionally biased region" description="Low complexity" evidence="11">
    <location>
        <begin position="558"/>
        <end position="576"/>
    </location>
</feature>
<dbReference type="PROSITE" id="PS00108">
    <property type="entry name" value="PROTEIN_KINASE_ST"/>
    <property type="match status" value="1"/>
</dbReference>
<dbReference type="InterPro" id="IPR050108">
    <property type="entry name" value="CDK"/>
</dbReference>
<feature type="region of interest" description="Disordered" evidence="11">
    <location>
        <begin position="505"/>
        <end position="576"/>
    </location>
</feature>
<dbReference type="SUPFAM" id="SSF56112">
    <property type="entry name" value="Protein kinase-like (PK-like)"/>
    <property type="match status" value="1"/>
</dbReference>